<proteinExistence type="predicted"/>
<name>A0ABM8T810_9BURK</name>
<gene>
    <name evidence="1" type="ORF">R69658_07898</name>
</gene>
<dbReference type="Proteomes" id="UP000674425">
    <property type="component" value="Unassembled WGS sequence"/>
</dbReference>
<reference evidence="1 2" key="1">
    <citation type="submission" date="2021-02" db="EMBL/GenBank/DDBJ databases">
        <authorList>
            <person name="Vanwijnsberghe S."/>
        </authorList>
    </citation>
    <scope>NUCLEOTIDE SEQUENCE [LARGE SCALE GENOMIC DNA]</scope>
    <source>
        <strain evidence="1 2">R-69658</strain>
    </source>
</reference>
<dbReference type="EMBL" id="CAJNAU010000207">
    <property type="protein sequence ID" value="CAE6866589.1"/>
    <property type="molecule type" value="Genomic_DNA"/>
</dbReference>
<keyword evidence="2" id="KW-1185">Reference proteome</keyword>
<organism evidence="1 2">
    <name type="scientific">Paraburkholderia aspalathi</name>
    <dbReference type="NCBI Taxonomy" id="1324617"/>
    <lineage>
        <taxon>Bacteria</taxon>
        <taxon>Pseudomonadati</taxon>
        <taxon>Pseudomonadota</taxon>
        <taxon>Betaproteobacteria</taxon>
        <taxon>Burkholderiales</taxon>
        <taxon>Burkholderiaceae</taxon>
        <taxon>Paraburkholderia</taxon>
    </lineage>
</organism>
<evidence type="ECO:0008006" key="3">
    <source>
        <dbReference type="Google" id="ProtNLM"/>
    </source>
</evidence>
<evidence type="ECO:0000313" key="1">
    <source>
        <dbReference type="EMBL" id="CAE6866589.1"/>
    </source>
</evidence>
<protein>
    <recommendedName>
        <fullName evidence="3">Restriction endonuclease</fullName>
    </recommendedName>
</protein>
<accession>A0ABM8T810</accession>
<evidence type="ECO:0000313" key="2">
    <source>
        <dbReference type="Proteomes" id="UP000674425"/>
    </source>
</evidence>
<comment type="caution">
    <text evidence="1">The sequence shown here is derived from an EMBL/GenBank/DDBJ whole genome shotgun (WGS) entry which is preliminary data.</text>
</comment>
<sequence length="165" mass="17874">MVVKPSVIHPGLSIADLLATHCAALDELRRRGVIRSGNNPTGDYAEWLVSSKLGLQLAGKSVKGFDATDALGIRYQIKARRVTADNSSTQLSVIRNLDGEDFDLLVAVVFDSAWNVAVAAKMTREAVSKLSTFRHHVNGHVMHLRRTVFSVGGVDDITAVLRGEP</sequence>